<dbReference type="PANTHER" id="PTHR11679">
    <property type="entry name" value="VESICLE PROTEIN SORTING-ASSOCIATED"/>
    <property type="match status" value="1"/>
</dbReference>
<feature type="compositionally biased region" description="Acidic residues" evidence="1">
    <location>
        <begin position="618"/>
        <end position="630"/>
    </location>
</feature>
<gene>
    <name evidence="2" type="ORF">ISN44_As02g038000</name>
</gene>
<organism evidence="2 3">
    <name type="scientific">Arabidopsis suecica</name>
    <name type="common">Swedish thale-cress</name>
    <name type="synonym">Cardaminopsis suecica</name>
    <dbReference type="NCBI Taxonomy" id="45249"/>
    <lineage>
        <taxon>Eukaryota</taxon>
        <taxon>Viridiplantae</taxon>
        <taxon>Streptophyta</taxon>
        <taxon>Embryophyta</taxon>
        <taxon>Tracheophyta</taxon>
        <taxon>Spermatophyta</taxon>
        <taxon>Magnoliopsida</taxon>
        <taxon>eudicotyledons</taxon>
        <taxon>Gunneridae</taxon>
        <taxon>Pentapetalae</taxon>
        <taxon>rosids</taxon>
        <taxon>malvids</taxon>
        <taxon>Brassicales</taxon>
        <taxon>Brassicaceae</taxon>
        <taxon>Camelineae</taxon>
        <taxon>Arabidopsis</taxon>
    </lineage>
</organism>
<reference evidence="2 3" key="1">
    <citation type="submission" date="2020-12" db="EMBL/GenBank/DDBJ databases">
        <title>Concerted genomic and epigenomic changes stabilize Arabidopsis allopolyploids.</title>
        <authorList>
            <person name="Chen Z."/>
        </authorList>
    </citation>
    <scope>NUCLEOTIDE SEQUENCE [LARGE SCALE GENOMIC DNA]</scope>
    <source>
        <strain evidence="2">As9502</strain>
        <tissue evidence="2">Leaf</tissue>
    </source>
</reference>
<dbReference type="InterPro" id="IPR001619">
    <property type="entry name" value="Sec1-like"/>
</dbReference>
<dbReference type="GO" id="GO:0016192">
    <property type="term" value="P:vesicle-mediated transport"/>
    <property type="evidence" value="ECO:0007669"/>
    <property type="project" value="InterPro"/>
</dbReference>
<sequence>MALIDVAISCLNSIREIEEDVKDAIVYIDAGCTESFQFVGAFPLFLELGARAVCSLENMTSLDAVADWNSKSDCAKRIVIMTSRLLNDAHRYMLRCLSTHEGVQRCTVFTSISEGSHSAIPDSPLGPDAYREYETLLVQDYNEHTKKSDKISKDKGVSKFSSALESLTMEPIESENVDISSGGAQVAEASLSRQHEDSLSFGLPPISTGSMSDTDDVPPGATLTAHFLYQLALKMELKLEIFSLGDQSKNVGKILTDMSSVYDVARRKRSAGLLLVDRTLDLITPCCHGDSLFDRIFSSLPRAERFSSQAQLKQGVPSINRPSLDVQVPLGELLNEEPSKIRDSGLPEGIEAFLRGWDSYTSAPQNVGLFNECDKKSTTNWTELLNGSLVATECFRGTPYLEAMIDRKTKDGSVLVKKWLQEALRRENISVNVRARPGYATKPELQAMIKALSQSQSSLLKNKGIIQLGAATAAALDESQSAKWDTFSSAEMMLNVSAGDTSQGLAAQISDLINKSAVAELQAKKNEKPDSSSRGLLSFRDALLLTIVGYILAGENFPTSGSGGPFSWQEEHFLKEAIVDAVLENPSAGNLKFLNGLTEELEGRLNRLKSEETKEIPSDDQLDIDALDDDPWGKWGDEEEEEVDNSKADESYDDMQLKLDLRDRVDSLFRFLHKLSSLRTRNLPLREGSLASESSFPGEPSGNKGLVYRLITKVLSKQEIPGLEYHSSTVGRFIKSGFGRFGLGQAKPSLADQSVILVFVIGGINGIEVLEAQEAVSESGRPDINLVIGGTTLLTPDDMFELLLGQFSHF</sequence>
<accession>A0A8T2G9P6</accession>
<evidence type="ECO:0000256" key="1">
    <source>
        <dbReference type="SAM" id="MobiDB-lite"/>
    </source>
</evidence>
<evidence type="ECO:0000313" key="2">
    <source>
        <dbReference type="EMBL" id="KAG7644064.1"/>
    </source>
</evidence>
<feature type="region of interest" description="Disordered" evidence="1">
    <location>
        <begin position="608"/>
        <end position="649"/>
    </location>
</feature>
<dbReference type="Proteomes" id="UP000694251">
    <property type="component" value="Chromosome 2"/>
</dbReference>
<dbReference type="OrthoDB" id="549905at2759"/>
<comment type="caution">
    <text evidence="2">The sequence shown here is derived from an EMBL/GenBank/DDBJ whole genome shotgun (WGS) entry which is preliminary data.</text>
</comment>
<protein>
    <submittedName>
        <fullName evidence="2">Sec1-like superfamily</fullName>
    </submittedName>
</protein>
<dbReference type="AlphaFoldDB" id="A0A8T2G9P6"/>
<proteinExistence type="predicted"/>
<evidence type="ECO:0000313" key="3">
    <source>
        <dbReference type="Proteomes" id="UP000694251"/>
    </source>
</evidence>
<name>A0A8T2G9P6_ARASU</name>
<dbReference type="EMBL" id="JAEFBJ010000002">
    <property type="protein sequence ID" value="KAG7644064.1"/>
    <property type="molecule type" value="Genomic_DNA"/>
</dbReference>
<keyword evidence="3" id="KW-1185">Reference proteome</keyword>
<feature type="compositionally biased region" description="Basic and acidic residues" evidence="1">
    <location>
        <begin position="608"/>
        <end position="617"/>
    </location>
</feature>